<dbReference type="AlphaFoldDB" id="A0A941DPW8"/>
<organism evidence="2 3">
    <name type="scientific">Virgibacillus salarius</name>
    <dbReference type="NCBI Taxonomy" id="447199"/>
    <lineage>
        <taxon>Bacteria</taxon>
        <taxon>Bacillati</taxon>
        <taxon>Bacillota</taxon>
        <taxon>Bacilli</taxon>
        <taxon>Bacillales</taxon>
        <taxon>Bacillaceae</taxon>
        <taxon>Virgibacillus</taxon>
    </lineage>
</organism>
<feature type="transmembrane region" description="Helical" evidence="1">
    <location>
        <begin position="128"/>
        <end position="146"/>
    </location>
</feature>
<feature type="transmembrane region" description="Helical" evidence="1">
    <location>
        <begin position="152"/>
        <end position="168"/>
    </location>
</feature>
<accession>A0A941DPW8</accession>
<dbReference type="Proteomes" id="UP000675284">
    <property type="component" value="Unassembled WGS sequence"/>
</dbReference>
<keyword evidence="1" id="KW-1133">Transmembrane helix</keyword>
<reference evidence="2" key="1">
    <citation type="submission" date="2021-04" db="EMBL/GenBank/DDBJ databases">
        <title>Isolation and polyphasic classification of algal microorganism.</title>
        <authorList>
            <person name="Wang S."/>
        </authorList>
    </citation>
    <scope>NUCLEOTIDE SEQUENCE</scope>
    <source>
        <strain evidence="2">720a</strain>
    </source>
</reference>
<dbReference type="RefSeq" id="WP_166529831.1">
    <property type="nucleotide sequence ID" value="NZ_JAGSOT010000003.1"/>
</dbReference>
<dbReference type="EMBL" id="JAGSOT010000003">
    <property type="protein sequence ID" value="MBR7794754.1"/>
    <property type="molecule type" value="Genomic_DNA"/>
</dbReference>
<evidence type="ECO:0000313" key="3">
    <source>
        <dbReference type="Proteomes" id="UP000675284"/>
    </source>
</evidence>
<gene>
    <name evidence="2" type="ORF">KCX74_01705</name>
</gene>
<keyword evidence="1" id="KW-0812">Transmembrane</keyword>
<evidence type="ECO:0000256" key="1">
    <source>
        <dbReference type="SAM" id="Phobius"/>
    </source>
</evidence>
<keyword evidence="3" id="KW-1185">Reference proteome</keyword>
<keyword evidence="1" id="KW-0472">Membrane</keyword>
<protein>
    <submittedName>
        <fullName evidence="2">Uncharacterized protein</fullName>
    </submittedName>
</protein>
<evidence type="ECO:0000313" key="2">
    <source>
        <dbReference type="EMBL" id="MBR7794754.1"/>
    </source>
</evidence>
<proteinExistence type="predicted"/>
<name>A0A941DPW8_9BACI</name>
<feature type="transmembrane region" description="Helical" evidence="1">
    <location>
        <begin position="20"/>
        <end position="45"/>
    </location>
</feature>
<comment type="caution">
    <text evidence="2">The sequence shown here is derived from an EMBL/GenBank/DDBJ whole genome shotgun (WGS) entry which is preliminary data.</text>
</comment>
<sequence>MTKADANAYAAKLNISYKSTIAWAGASFIPGIGPYISAVGVASTLESQKRAKQILKLTKKGKKVHVAIQSGMISVKEWYGKASSIKTSMPKSSTKKRGGITTKITTKVNKKQGKYLLIRRFYMDKRKYFILLVPAIIIFVALLFLLPEENKVYSLFVPIVFWIVYYGLKGKTKLDQKNR</sequence>